<evidence type="ECO:0000313" key="1">
    <source>
        <dbReference type="EMBL" id="JAD95713.1"/>
    </source>
</evidence>
<proteinExistence type="predicted"/>
<organism evidence="1">
    <name type="scientific">Arundo donax</name>
    <name type="common">Giant reed</name>
    <name type="synonym">Donax arundinaceus</name>
    <dbReference type="NCBI Taxonomy" id="35708"/>
    <lineage>
        <taxon>Eukaryota</taxon>
        <taxon>Viridiplantae</taxon>
        <taxon>Streptophyta</taxon>
        <taxon>Embryophyta</taxon>
        <taxon>Tracheophyta</taxon>
        <taxon>Spermatophyta</taxon>
        <taxon>Magnoliopsida</taxon>
        <taxon>Liliopsida</taxon>
        <taxon>Poales</taxon>
        <taxon>Poaceae</taxon>
        <taxon>PACMAD clade</taxon>
        <taxon>Arundinoideae</taxon>
        <taxon>Arundineae</taxon>
        <taxon>Arundo</taxon>
    </lineage>
</organism>
<reference evidence="1" key="1">
    <citation type="submission" date="2014-09" db="EMBL/GenBank/DDBJ databases">
        <authorList>
            <person name="Magalhaes I.L.F."/>
            <person name="Oliveira U."/>
            <person name="Santos F.R."/>
            <person name="Vidigal T.H.D.A."/>
            <person name="Brescovit A.D."/>
            <person name="Santos A.J."/>
        </authorList>
    </citation>
    <scope>NUCLEOTIDE SEQUENCE</scope>
    <source>
        <tissue evidence="1">Shoot tissue taken approximately 20 cm above the soil surface</tissue>
    </source>
</reference>
<dbReference type="EMBL" id="GBRH01202182">
    <property type="protein sequence ID" value="JAD95713.1"/>
    <property type="molecule type" value="Transcribed_RNA"/>
</dbReference>
<accession>A0A0A9E9L2</accession>
<protein>
    <submittedName>
        <fullName evidence="1">Uncharacterized protein</fullName>
    </submittedName>
</protein>
<reference evidence="1" key="2">
    <citation type="journal article" date="2015" name="Data Brief">
        <title>Shoot transcriptome of the giant reed, Arundo donax.</title>
        <authorList>
            <person name="Barrero R.A."/>
            <person name="Guerrero F.D."/>
            <person name="Moolhuijzen P."/>
            <person name="Goolsby J.A."/>
            <person name="Tidwell J."/>
            <person name="Bellgard S.E."/>
            <person name="Bellgard M.I."/>
        </authorList>
    </citation>
    <scope>NUCLEOTIDE SEQUENCE</scope>
    <source>
        <tissue evidence="1">Shoot tissue taken approximately 20 cm above the soil surface</tissue>
    </source>
</reference>
<name>A0A0A9E9L2_ARUDO</name>
<dbReference type="AlphaFoldDB" id="A0A0A9E9L2"/>
<sequence>MWDPRRPYCMFYFNLRGSCYNLCRVRMFLGPQWSIALCPAHKSPLNNECIRFTISF</sequence>